<organism evidence="2 3">
    <name type="scientific">Segetibacter aerophilus</name>
    <dbReference type="NCBI Taxonomy" id="670293"/>
    <lineage>
        <taxon>Bacteria</taxon>
        <taxon>Pseudomonadati</taxon>
        <taxon>Bacteroidota</taxon>
        <taxon>Chitinophagia</taxon>
        <taxon>Chitinophagales</taxon>
        <taxon>Chitinophagaceae</taxon>
        <taxon>Segetibacter</taxon>
    </lineage>
</organism>
<evidence type="ECO:0000313" key="2">
    <source>
        <dbReference type="EMBL" id="GEO10168.1"/>
    </source>
</evidence>
<accession>A0A512BDW4</accession>
<proteinExistence type="predicted"/>
<keyword evidence="1" id="KW-1133">Transmembrane helix</keyword>
<gene>
    <name evidence="2" type="ORF">SAE01_26640</name>
</gene>
<comment type="caution">
    <text evidence="2">The sequence shown here is derived from an EMBL/GenBank/DDBJ whole genome shotgun (WGS) entry which is preliminary data.</text>
</comment>
<name>A0A512BDW4_9BACT</name>
<dbReference type="EMBL" id="BJYT01000009">
    <property type="protein sequence ID" value="GEO10168.1"/>
    <property type="molecule type" value="Genomic_DNA"/>
</dbReference>
<evidence type="ECO:0000313" key="3">
    <source>
        <dbReference type="Proteomes" id="UP000321513"/>
    </source>
</evidence>
<keyword evidence="1" id="KW-0812">Transmembrane</keyword>
<feature type="transmembrane region" description="Helical" evidence="1">
    <location>
        <begin position="79"/>
        <end position="106"/>
    </location>
</feature>
<dbReference type="AlphaFoldDB" id="A0A512BDW4"/>
<keyword evidence="3" id="KW-1185">Reference proteome</keyword>
<feature type="transmembrane region" description="Helical" evidence="1">
    <location>
        <begin position="30"/>
        <end position="51"/>
    </location>
</feature>
<reference evidence="2 3" key="1">
    <citation type="submission" date="2019-07" db="EMBL/GenBank/DDBJ databases">
        <title>Whole genome shotgun sequence of Segetibacter aerophilus NBRC 106135.</title>
        <authorList>
            <person name="Hosoyama A."/>
            <person name="Uohara A."/>
            <person name="Ohji S."/>
            <person name="Ichikawa N."/>
        </authorList>
    </citation>
    <scope>NUCLEOTIDE SEQUENCE [LARGE SCALE GENOMIC DNA]</scope>
    <source>
        <strain evidence="2 3">NBRC 106135</strain>
    </source>
</reference>
<evidence type="ECO:0000256" key="1">
    <source>
        <dbReference type="SAM" id="Phobius"/>
    </source>
</evidence>
<dbReference type="Proteomes" id="UP000321513">
    <property type="component" value="Unassembled WGS sequence"/>
</dbReference>
<sequence>MVVIGAYMLALNKSKGENASTQTMVAAGHIATIVAIIISCIVAAIALPIFIPDIFSGGKSDGALVNAPSQTGTGKTNGLVFILFMCATVGNFCFGSFSSFMIPYTARRNQTKDRKSEVLNN</sequence>
<protein>
    <submittedName>
        <fullName evidence="2">Uncharacterized protein</fullName>
    </submittedName>
</protein>
<keyword evidence="1" id="KW-0472">Membrane</keyword>